<feature type="domain" description="Ribonuclease H1 N-terminal" evidence="9">
    <location>
        <begin position="12"/>
        <end position="53"/>
    </location>
</feature>
<accession>A0AAW1DL27</accession>
<evidence type="ECO:0000313" key="10">
    <source>
        <dbReference type="EMBL" id="KAK9511648.1"/>
    </source>
</evidence>
<dbReference type="SUPFAM" id="SSF55658">
    <property type="entry name" value="L9 N-domain-like"/>
    <property type="match status" value="2"/>
</dbReference>
<keyword evidence="6" id="KW-0255">Endonuclease</keyword>
<evidence type="ECO:0000259" key="9">
    <source>
        <dbReference type="Pfam" id="PF01693"/>
    </source>
</evidence>
<dbReference type="AlphaFoldDB" id="A0AAW1DL27"/>
<evidence type="ECO:0000256" key="3">
    <source>
        <dbReference type="ARBA" id="ARBA00012180"/>
    </source>
</evidence>
<name>A0AAW1DL27_9HEMI</name>
<evidence type="ECO:0000256" key="8">
    <source>
        <dbReference type="ARBA" id="ARBA00022842"/>
    </source>
</evidence>
<dbReference type="InterPro" id="IPR011320">
    <property type="entry name" value="RNase_H1_N"/>
</dbReference>
<evidence type="ECO:0000256" key="6">
    <source>
        <dbReference type="ARBA" id="ARBA00022759"/>
    </source>
</evidence>
<dbReference type="InterPro" id="IPR037056">
    <property type="entry name" value="RNase_H1_N_sf"/>
</dbReference>
<evidence type="ECO:0000256" key="1">
    <source>
        <dbReference type="ARBA" id="ARBA00001946"/>
    </source>
</evidence>
<comment type="similarity">
    <text evidence="2">Belongs to the RNase H family.</text>
</comment>
<reference evidence="10 11" key="1">
    <citation type="submission" date="2022-12" db="EMBL/GenBank/DDBJ databases">
        <title>Chromosome-level genome assembly of true bugs.</title>
        <authorList>
            <person name="Ma L."/>
            <person name="Li H."/>
        </authorList>
    </citation>
    <scope>NUCLEOTIDE SEQUENCE [LARGE SCALE GENOMIC DNA]</scope>
    <source>
        <strain evidence="10">Lab_2022b</strain>
    </source>
</reference>
<keyword evidence="7" id="KW-0378">Hydrolase</keyword>
<sequence length="151" mass="17602">MSNSLLFQQMPYVVAAGWNVGVYDTWEDVLPEILNHPDPKYIKFDTEDEAETFLEKISTIPKKMYAVAVGRKVGIFDTWEECKEQVYKYPNGKYKKFYNLEEAERFIQRYGDVPEQKYCPPVDLQGRVEDLANRLSKVEAILERPHSSGKI</sequence>
<comment type="caution">
    <text evidence="10">The sequence shown here is derived from an EMBL/GenBank/DDBJ whole genome shotgun (WGS) entry which is preliminary data.</text>
</comment>
<dbReference type="Gene3D" id="3.40.970.10">
    <property type="entry name" value="Ribonuclease H1, N-terminal domain"/>
    <property type="match status" value="2"/>
</dbReference>
<evidence type="ECO:0000256" key="7">
    <source>
        <dbReference type="ARBA" id="ARBA00022801"/>
    </source>
</evidence>
<keyword evidence="5" id="KW-0479">Metal-binding</keyword>
<dbReference type="EC" id="3.1.26.4" evidence="3"/>
<dbReference type="FunFam" id="3.40.970.10:FF:000001">
    <property type="entry name" value="Ribonuclease H1"/>
    <property type="match status" value="1"/>
</dbReference>
<keyword evidence="4" id="KW-0540">Nuclease</keyword>
<dbReference type="GO" id="GO:0004523">
    <property type="term" value="F:RNA-DNA hybrid ribonuclease activity"/>
    <property type="evidence" value="ECO:0007669"/>
    <property type="project" value="UniProtKB-EC"/>
</dbReference>
<evidence type="ECO:0000256" key="4">
    <source>
        <dbReference type="ARBA" id="ARBA00022722"/>
    </source>
</evidence>
<dbReference type="GO" id="GO:0046872">
    <property type="term" value="F:metal ion binding"/>
    <property type="evidence" value="ECO:0007669"/>
    <property type="project" value="UniProtKB-KW"/>
</dbReference>
<dbReference type="Pfam" id="PF01693">
    <property type="entry name" value="Cauli_VI"/>
    <property type="match status" value="2"/>
</dbReference>
<dbReference type="InterPro" id="IPR009027">
    <property type="entry name" value="Ribosomal_bL9/RNase_H1_N"/>
</dbReference>
<proteinExistence type="inferred from homology"/>
<gene>
    <name evidence="10" type="ORF">O3M35_000270</name>
</gene>
<evidence type="ECO:0000256" key="5">
    <source>
        <dbReference type="ARBA" id="ARBA00022723"/>
    </source>
</evidence>
<dbReference type="Proteomes" id="UP001461498">
    <property type="component" value="Unassembled WGS sequence"/>
</dbReference>
<evidence type="ECO:0000256" key="2">
    <source>
        <dbReference type="ARBA" id="ARBA00005300"/>
    </source>
</evidence>
<dbReference type="EMBL" id="JAPXFL010000001">
    <property type="protein sequence ID" value="KAK9511648.1"/>
    <property type="molecule type" value="Genomic_DNA"/>
</dbReference>
<evidence type="ECO:0000313" key="11">
    <source>
        <dbReference type="Proteomes" id="UP001461498"/>
    </source>
</evidence>
<comment type="cofactor">
    <cofactor evidence="1">
        <name>Mg(2+)</name>
        <dbReference type="ChEBI" id="CHEBI:18420"/>
    </cofactor>
</comment>
<protein>
    <recommendedName>
        <fullName evidence="3">ribonuclease H</fullName>
        <ecNumber evidence="3">3.1.26.4</ecNumber>
    </recommendedName>
</protein>
<feature type="domain" description="Ribonuclease H1 N-terminal" evidence="9">
    <location>
        <begin position="63"/>
        <end position="106"/>
    </location>
</feature>
<organism evidence="10 11">
    <name type="scientific">Rhynocoris fuscipes</name>
    <dbReference type="NCBI Taxonomy" id="488301"/>
    <lineage>
        <taxon>Eukaryota</taxon>
        <taxon>Metazoa</taxon>
        <taxon>Ecdysozoa</taxon>
        <taxon>Arthropoda</taxon>
        <taxon>Hexapoda</taxon>
        <taxon>Insecta</taxon>
        <taxon>Pterygota</taxon>
        <taxon>Neoptera</taxon>
        <taxon>Paraneoptera</taxon>
        <taxon>Hemiptera</taxon>
        <taxon>Heteroptera</taxon>
        <taxon>Panheteroptera</taxon>
        <taxon>Cimicomorpha</taxon>
        <taxon>Reduviidae</taxon>
        <taxon>Harpactorinae</taxon>
        <taxon>Harpactorini</taxon>
        <taxon>Rhynocoris</taxon>
    </lineage>
</organism>
<keyword evidence="8" id="KW-0460">Magnesium</keyword>
<keyword evidence="11" id="KW-1185">Reference proteome</keyword>